<dbReference type="Proteomes" id="UP000008467">
    <property type="component" value="Chromosome"/>
</dbReference>
<organism evidence="3 4">
    <name type="scientific">Cellulosilyticum lentocellum (strain ATCC 49066 / DSM 5427 / NCIMB 11756 / RHM5)</name>
    <name type="common">Clostridium lentocellum</name>
    <dbReference type="NCBI Taxonomy" id="642492"/>
    <lineage>
        <taxon>Bacteria</taxon>
        <taxon>Bacillati</taxon>
        <taxon>Bacillota</taxon>
        <taxon>Clostridia</taxon>
        <taxon>Lachnospirales</taxon>
        <taxon>Cellulosilyticaceae</taxon>
        <taxon>Cellulosilyticum</taxon>
    </lineage>
</organism>
<evidence type="ECO:0000313" key="3">
    <source>
        <dbReference type="EMBL" id="ADZ84850.1"/>
    </source>
</evidence>
<evidence type="ECO:0000256" key="2">
    <source>
        <dbReference type="SAM" id="SignalP"/>
    </source>
</evidence>
<feature type="chain" id="PRO_5003279329" evidence="2">
    <location>
        <begin position="29"/>
        <end position="218"/>
    </location>
</feature>
<dbReference type="RefSeq" id="WP_013658128.1">
    <property type="nucleotide sequence ID" value="NC_015275.1"/>
</dbReference>
<evidence type="ECO:0000256" key="1">
    <source>
        <dbReference type="SAM" id="MobiDB-lite"/>
    </source>
</evidence>
<feature type="region of interest" description="Disordered" evidence="1">
    <location>
        <begin position="74"/>
        <end position="94"/>
    </location>
</feature>
<gene>
    <name evidence="3" type="ordered locus">Clole_3155</name>
</gene>
<sequence>MKKRLLSWILTLTLVLSLVPGMTITASAWGNTSYDDLLNAISNQTLLDNRYGGSINDDDSGYFAIDGDKITNSDSRNAQISSGNSTKDFTFKNPPQSDSSCATFFRIVLKPSEASRMLTFNVNLPDKGDYEYDGVFRLFIFDSPVPYVDNSPQHSYAPQLSREKYAVGGSDQPAIVGDSSLLPNSGTYVQEKTGGGEATFGAIIEPSPEKKGICLSSL</sequence>
<accession>F2JPB1</accession>
<keyword evidence="4" id="KW-1185">Reference proteome</keyword>
<dbReference type="EMBL" id="CP002582">
    <property type="protein sequence ID" value="ADZ84850.1"/>
    <property type="molecule type" value="Genomic_DNA"/>
</dbReference>
<name>F2JPB1_CELLD</name>
<reference evidence="3 4" key="1">
    <citation type="journal article" date="2011" name="J. Bacteriol.">
        <title>Complete genome sequence of the cellulose-degrading bacterium Cellulosilyticum lentocellum.</title>
        <authorList>
            <consortium name="US DOE Joint Genome Institute"/>
            <person name="Miller D.A."/>
            <person name="Suen G."/>
            <person name="Bruce D."/>
            <person name="Copeland A."/>
            <person name="Cheng J.F."/>
            <person name="Detter C."/>
            <person name="Goodwin L.A."/>
            <person name="Han C.S."/>
            <person name="Hauser L.J."/>
            <person name="Land M.L."/>
            <person name="Lapidus A."/>
            <person name="Lucas S."/>
            <person name="Meincke L."/>
            <person name="Pitluck S."/>
            <person name="Tapia R."/>
            <person name="Teshima H."/>
            <person name="Woyke T."/>
            <person name="Fox B.G."/>
            <person name="Angert E.R."/>
            <person name="Currie C.R."/>
        </authorList>
    </citation>
    <scope>NUCLEOTIDE SEQUENCE [LARGE SCALE GENOMIC DNA]</scope>
    <source>
        <strain evidence="4">ATCC 49066 / DSM 5427 / NCIMB 11756 / RHM5</strain>
    </source>
</reference>
<evidence type="ECO:0000313" key="4">
    <source>
        <dbReference type="Proteomes" id="UP000008467"/>
    </source>
</evidence>
<dbReference type="AlphaFoldDB" id="F2JPB1"/>
<protein>
    <submittedName>
        <fullName evidence="3">Uncharacterized protein</fullName>
    </submittedName>
</protein>
<feature type="signal peptide" evidence="2">
    <location>
        <begin position="1"/>
        <end position="28"/>
    </location>
</feature>
<proteinExistence type="predicted"/>
<dbReference type="STRING" id="642492.Clole_3155"/>
<keyword evidence="2" id="KW-0732">Signal</keyword>
<dbReference type="KEGG" id="cle:Clole_3155"/>
<dbReference type="HOGENOM" id="CLU_1265061_0_0_9"/>